<dbReference type="InterPro" id="IPR018247">
    <property type="entry name" value="EF_Hand_1_Ca_BS"/>
</dbReference>
<organism evidence="4 5">
    <name type="scientific">Cymbomonas tetramitiformis</name>
    <dbReference type="NCBI Taxonomy" id="36881"/>
    <lineage>
        <taxon>Eukaryota</taxon>
        <taxon>Viridiplantae</taxon>
        <taxon>Chlorophyta</taxon>
        <taxon>Pyramimonadophyceae</taxon>
        <taxon>Pyramimonadales</taxon>
        <taxon>Pyramimonadaceae</taxon>
        <taxon>Cymbomonas</taxon>
    </lineage>
</organism>
<feature type="non-terminal residue" evidence="4">
    <location>
        <position position="484"/>
    </location>
</feature>
<evidence type="ECO:0000313" key="5">
    <source>
        <dbReference type="Proteomes" id="UP001190700"/>
    </source>
</evidence>
<dbReference type="Pfam" id="PF13271">
    <property type="entry name" value="DUF4062"/>
    <property type="match status" value="1"/>
</dbReference>
<dbReference type="InterPro" id="IPR002048">
    <property type="entry name" value="EF_hand_dom"/>
</dbReference>
<dbReference type="CDD" id="cd00051">
    <property type="entry name" value="EFh"/>
    <property type="match status" value="1"/>
</dbReference>
<dbReference type="InterPro" id="IPR052752">
    <property type="entry name" value="NACHT-WD_repeat"/>
</dbReference>
<proteinExistence type="predicted"/>
<dbReference type="GO" id="GO:0005509">
    <property type="term" value="F:calcium ion binding"/>
    <property type="evidence" value="ECO:0007669"/>
    <property type="project" value="InterPro"/>
</dbReference>
<name>A0AAE0FM37_9CHLO</name>
<dbReference type="Pfam" id="PF13499">
    <property type="entry name" value="EF-hand_7"/>
    <property type="match status" value="1"/>
</dbReference>
<dbReference type="AlphaFoldDB" id="A0AAE0FM37"/>
<dbReference type="InterPro" id="IPR025139">
    <property type="entry name" value="DUF4062"/>
</dbReference>
<dbReference type="Proteomes" id="UP001190700">
    <property type="component" value="Unassembled WGS sequence"/>
</dbReference>
<protein>
    <recommendedName>
        <fullName evidence="3">EF-hand domain-containing protein</fullName>
    </recommendedName>
</protein>
<feature type="domain" description="EF-hand" evidence="3">
    <location>
        <begin position="98"/>
        <end position="129"/>
    </location>
</feature>
<feature type="domain" description="EF-hand" evidence="3">
    <location>
        <begin position="68"/>
        <end position="96"/>
    </location>
</feature>
<reference evidence="4 5" key="1">
    <citation type="journal article" date="2015" name="Genome Biol. Evol.">
        <title>Comparative Genomics of a Bacterivorous Green Alga Reveals Evolutionary Causalities and Consequences of Phago-Mixotrophic Mode of Nutrition.</title>
        <authorList>
            <person name="Burns J.A."/>
            <person name="Paasch A."/>
            <person name="Narechania A."/>
            <person name="Kim E."/>
        </authorList>
    </citation>
    <scope>NUCLEOTIDE SEQUENCE [LARGE SCALE GENOMIC DNA]</scope>
    <source>
        <strain evidence="4 5">PLY_AMNH</strain>
    </source>
</reference>
<dbReference type="Gene3D" id="1.10.238.10">
    <property type="entry name" value="EF-hand"/>
    <property type="match status" value="1"/>
</dbReference>
<evidence type="ECO:0000256" key="2">
    <source>
        <dbReference type="SAM" id="MobiDB-lite"/>
    </source>
</evidence>
<dbReference type="PANTHER" id="PTHR19871:SF14">
    <property type="entry name" value="DUF4062 DOMAIN-CONTAINING PROTEIN"/>
    <property type="match status" value="1"/>
</dbReference>
<accession>A0AAE0FM37</accession>
<keyword evidence="5" id="KW-1185">Reference proteome</keyword>
<keyword evidence="1" id="KW-0106">Calcium</keyword>
<evidence type="ECO:0000313" key="4">
    <source>
        <dbReference type="EMBL" id="KAK3262312.1"/>
    </source>
</evidence>
<comment type="caution">
    <text evidence="4">The sequence shown here is derived from an EMBL/GenBank/DDBJ whole genome shotgun (WGS) entry which is preliminary data.</text>
</comment>
<dbReference type="PROSITE" id="PS50222">
    <property type="entry name" value="EF_HAND_2"/>
    <property type="match status" value="2"/>
</dbReference>
<dbReference type="InterPro" id="IPR011992">
    <property type="entry name" value="EF-hand-dom_pair"/>
</dbReference>
<dbReference type="EMBL" id="LGRX02016315">
    <property type="protein sequence ID" value="KAK3262312.1"/>
    <property type="molecule type" value="Genomic_DNA"/>
</dbReference>
<feature type="region of interest" description="Disordered" evidence="2">
    <location>
        <begin position="1"/>
        <end position="28"/>
    </location>
</feature>
<dbReference type="SUPFAM" id="SSF47473">
    <property type="entry name" value="EF-hand"/>
    <property type="match status" value="1"/>
</dbReference>
<sequence>MAAGAKDDGEDESPTEAKKYLRKGEAERRRLEQIAKKRREKGEAQENVRQFGDYISKYYPEDFPKEYAIFQILDIDKNGYVTGRELKFRLGDVGFGGQVDRVLAVMDCDKDGKVTFDEFVDRFGLLWNTNIGKALIERIEEVHAEEMEAQGVDGKYKGGQAAARIKPDLQTQLWEEELGARDSEEKRLQNMVSSVANHGYAAAGQEDANWEEMQEETFSFRPRVKDLYHGNFEISRAELGQGPDPKLHIFMSSTFTDTAQERNFLMAKVWPQIRSFCLDRDVQFEVMDMRWGIRDQSTDDQQTVNICMAEIARCQEDCIGPNFIFLSTDKYGWRPPPYSLEVTLFLQLFSHVSSTRKKLLDTWYQRNDNTNPATYVIQPISKVFPGFGSANDEEHQHASYQWWLNQCQLLKAFESGAEAIDMSWNQFSVTELEVVRGLIKPADRNLRALCYIRRYERHNLEQRVLADKKGYCNVDTDDNAINYK</sequence>
<dbReference type="PROSITE" id="PS00018">
    <property type="entry name" value="EF_HAND_1"/>
    <property type="match status" value="2"/>
</dbReference>
<evidence type="ECO:0000259" key="3">
    <source>
        <dbReference type="PROSITE" id="PS50222"/>
    </source>
</evidence>
<feature type="compositionally biased region" description="Basic and acidic residues" evidence="2">
    <location>
        <begin position="15"/>
        <end position="28"/>
    </location>
</feature>
<dbReference type="SMART" id="SM00054">
    <property type="entry name" value="EFh"/>
    <property type="match status" value="2"/>
</dbReference>
<dbReference type="PANTHER" id="PTHR19871">
    <property type="entry name" value="BETA TRANSDUCIN-RELATED PROTEIN"/>
    <property type="match status" value="1"/>
</dbReference>
<evidence type="ECO:0000256" key="1">
    <source>
        <dbReference type="ARBA" id="ARBA00022837"/>
    </source>
</evidence>
<gene>
    <name evidence="4" type="ORF">CYMTET_28824</name>
</gene>